<dbReference type="AlphaFoldDB" id="A0A3D9FDR0"/>
<keyword evidence="3" id="KW-1185">Reference proteome</keyword>
<gene>
    <name evidence="2" type="ORF">DFR46_0168</name>
</gene>
<accession>A0A3D9FDR0</accession>
<comment type="caution">
    <text evidence="2">The sequence shown here is derived from an EMBL/GenBank/DDBJ whole genome shotgun (WGS) entry which is preliminary data.</text>
</comment>
<proteinExistence type="predicted"/>
<dbReference type="RefSeq" id="WP_116234734.1">
    <property type="nucleotide sequence ID" value="NZ_QRDP01000004.1"/>
</dbReference>
<dbReference type="Proteomes" id="UP000256310">
    <property type="component" value="Unassembled WGS sequence"/>
</dbReference>
<evidence type="ECO:0000256" key="1">
    <source>
        <dbReference type="SAM" id="SignalP"/>
    </source>
</evidence>
<evidence type="ECO:0000313" key="2">
    <source>
        <dbReference type="EMBL" id="RED15181.1"/>
    </source>
</evidence>
<feature type="chain" id="PRO_5017705220" description="Lumazine-binding protein" evidence="1">
    <location>
        <begin position="19"/>
        <end position="162"/>
    </location>
</feature>
<evidence type="ECO:0008006" key="4">
    <source>
        <dbReference type="Google" id="ProtNLM"/>
    </source>
</evidence>
<dbReference type="SUPFAM" id="SSF54427">
    <property type="entry name" value="NTF2-like"/>
    <property type="match status" value="1"/>
</dbReference>
<name>A0A3D9FDR0_9SPHN</name>
<keyword evidence="1" id="KW-0732">Signal</keyword>
<dbReference type="Gene3D" id="3.10.450.50">
    <property type="match status" value="1"/>
</dbReference>
<protein>
    <recommendedName>
        <fullName evidence="4">Lumazine-binding protein</fullName>
    </recommendedName>
</protein>
<sequence length="162" mass="17119">MRNLIFLPLLALAVPAFAQDTDLPPAVLPAPDANVDAVLVPVRALFASIAARDAGLVTPYVVDGATVTIADSTGDGPPTVSRVVFADLLAGLAAETAQLEERMPNPVVDVDGDIAMVWGFYTFHRDGAFSHCGADHFSLVRDEGAWKIANLAFSRRLTDCGD</sequence>
<reference evidence="2 3" key="1">
    <citation type="submission" date="2018-07" db="EMBL/GenBank/DDBJ databases">
        <title>Genomic Encyclopedia of Type Strains, Phase IV (KMG-IV): sequencing the most valuable type-strain genomes for metagenomic binning, comparative biology and taxonomic classification.</title>
        <authorList>
            <person name="Goeker M."/>
        </authorList>
    </citation>
    <scope>NUCLEOTIDE SEQUENCE [LARGE SCALE GENOMIC DNA]</scope>
    <source>
        <strain evidence="2 3">DSM 26725</strain>
    </source>
</reference>
<dbReference type="InterPro" id="IPR032710">
    <property type="entry name" value="NTF2-like_dom_sf"/>
</dbReference>
<feature type="signal peptide" evidence="1">
    <location>
        <begin position="1"/>
        <end position="18"/>
    </location>
</feature>
<evidence type="ECO:0000313" key="3">
    <source>
        <dbReference type="Proteomes" id="UP000256310"/>
    </source>
</evidence>
<dbReference type="EMBL" id="QRDP01000004">
    <property type="protein sequence ID" value="RED15181.1"/>
    <property type="molecule type" value="Genomic_DNA"/>
</dbReference>
<organism evidence="2 3">
    <name type="scientific">Parasphingopyxis lamellibrachiae</name>
    <dbReference type="NCBI Taxonomy" id="680125"/>
    <lineage>
        <taxon>Bacteria</taxon>
        <taxon>Pseudomonadati</taxon>
        <taxon>Pseudomonadota</taxon>
        <taxon>Alphaproteobacteria</taxon>
        <taxon>Sphingomonadales</taxon>
        <taxon>Sphingomonadaceae</taxon>
        <taxon>Parasphingopyxis</taxon>
    </lineage>
</organism>
<dbReference type="OrthoDB" id="117186at2"/>